<gene>
    <name evidence="1" type="ORF">SMAX5B_013037</name>
</gene>
<keyword evidence="2" id="KW-1185">Reference proteome</keyword>
<evidence type="ECO:0000313" key="2">
    <source>
        <dbReference type="Proteomes" id="UP000246464"/>
    </source>
</evidence>
<proteinExistence type="predicted"/>
<reference evidence="1 2" key="1">
    <citation type="submission" date="2017-12" db="EMBL/GenBank/DDBJ databases">
        <title>Integrating genomic resources of turbot (Scophthalmus maximus) in depth evaluation of genetic and physical mapping variation across individuals.</title>
        <authorList>
            <person name="Martinez P."/>
        </authorList>
    </citation>
    <scope>NUCLEOTIDE SEQUENCE [LARGE SCALE GENOMIC DNA]</scope>
</reference>
<dbReference type="Proteomes" id="UP000246464">
    <property type="component" value="Chromosome 6"/>
</dbReference>
<accession>A0A2U9BFC7</accession>
<protein>
    <submittedName>
        <fullName evidence="1">Uncharacterized protein</fullName>
    </submittedName>
</protein>
<dbReference type="EMBL" id="CP026248">
    <property type="protein sequence ID" value="AWP02362.1"/>
    <property type="molecule type" value="Genomic_DNA"/>
</dbReference>
<organism evidence="1 2">
    <name type="scientific">Scophthalmus maximus</name>
    <name type="common">Turbot</name>
    <name type="synonym">Psetta maxima</name>
    <dbReference type="NCBI Taxonomy" id="52904"/>
    <lineage>
        <taxon>Eukaryota</taxon>
        <taxon>Metazoa</taxon>
        <taxon>Chordata</taxon>
        <taxon>Craniata</taxon>
        <taxon>Vertebrata</taxon>
        <taxon>Euteleostomi</taxon>
        <taxon>Actinopterygii</taxon>
        <taxon>Neopterygii</taxon>
        <taxon>Teleostei</taxon>
        <taxon>Neoteleostei</taxon>
        <taxon>Acanthomorphata</taxon>
        <taxon>Carangaria</taxon>
        <taxon>Pleuronectiformes</taxon>
        <taxon>Pleuronectoidei</taxon>
        <taxon>Scophthalmidae</taxon>
        <taxon>Scophthalmus</taxon>
    </lineage>
</organism>
<evidence type="ECO:0000313" key="1">
    <source>
        <dbReference type="EMBL" id="AWP02362.1"/>
    </source>
</evidence>
<sequence length="60" mass="6718">MHIDYKSRGPDQVVVFFSKLVTPGVFLAADTRSQSQQCLSSFTVPTLLRSAEKNWMRGKG</sequence>
<dbReference type="AlphaFoldDB" id="A0A2U9BFC7"/>
<name>A0A2U9BFC7_SCOMX</name>